<comment type="catalytic activity">
    <reaction evidence="1 15">
        <text>1-(5-phospho-beta-D-ribosyl)-5'-AMP + H2O = 1-(5-phospho-beta-D-ribosyl)-5-[(5-phospho-beta-D-ribosylamino)methylideneamino]imidazole-4-carboxamide</text>
        <dbReference type="Rhea" id="RHEA:20049"/>
        <dbReference type="ChEBI" id="CHEBI:15377"/>
        <dbReference type="ChEBI" id="CHEBI:58435"/>
        <dbReference type="ChEBI" id="CHEBI:59457"/>
        <dbReference type="EC" id="3.5.4.19"/>
    </reaction>
</comment>
<evidence type="ECO:0000256" key="4">
    <source>
        <dbReference type="ARBA" id="ARBA00005169"/>
    </source>
</evidence>
<evidence type="ECO:0000256" key="8">
    <source>
        <dbReference type="ARBA" id="ARBA00022490"/>
    </source>
</evidence>
<comment type="similarity">
    <text evidence="6 15">In the C-terminal section; belongs to the PRA-PH family.</text>
</comment>
<evidence type="ECO:0000256" key="7">
    <source>
        <dbReference type="ARBA" id="ARBA00008299"/>
    </source>
</evidence>
<comment type="similarity">
    <text evidence="7 15">In the N-terminal section; belongs to the PRA-CH family.</text>
</comment>
<dbReference type="EMBL" id="DSIY01000316">
    <property type="protein sequence ID" value="HEG92480.1"/>
    <property type="molecule type" value="Genomic_DNA"/>
</dbReference>
<dbReference type="NCBIfam" id="NF002747">
    <property type="entry name" value="PRK02759.1"/>
    <property type="match status" value="1"/>
</dbReference>
<dbReference type="NCBIfam" id="TIGR03188">
    <property type="entry name" value="histidine_hisI"/>
    <property type="match status" value="1"/>
</dbReference>
<keyword evidence="10 15" id="KW-0547">Nucleotide-binding</keyword>
<sequence length="224" mass="24474">MASSIDDVLAQIRFDERGLVPAIVQDAATGQVRMLGYANAEAIERTLATGLVHFWSRSRERLWMKGETSGHTLELVELRPDCDGDALLIRVRPRGPTCHLGRESCFDSEPLARGSVPQPATVQVIEDVASVIAARRREPRAGSYTSYLFQEGIDKIAKKIGEESAEVIIAAKNADASALANEAADLLYHLLVLLEAAGVDRTQVWSVLRERRGRPQPDQGSVSS</sequence>
<organism evidence="17">
    <name type="scientific">Thermorudis peleae</name>
    <dbReference type="NCBI Taxonomy" id="1382356"/>
    <lineage>
        <taxon>Bacteria</taxon>
        <taxon>Pseudomonadati</taxon>
        <taxon>Thermomicrobiota</taxon>
        <taxon>Thermomicrobia</taxon>
        <taxon>Thermomicrobia incertae sedis</taxon>
        <taxon>Thermorudis</taxon>
    </lineage>
</organism>
<dbReference type="GO" id="GO:0000105">
    <property type="term" value="P:L-histidine biosynthetic process"/>
    <property type="evidence" value="ECO:0007669"/>
    <property type="project" value="UniProtKB-UniRule"/>
</dbReference>
<dbReference type="GO" id="GO:0004636">
    <property type="term" value="F:phosphoribosyl-ATP diphosphatase activity"/>
    <property type="evidence" value="ECO:0007669"/>
    <property type="project" value="UniProtKB-UniRule"/>
</dbReference>
<name>A0A831TI87_9BACT</name>
<evidence type="ECO:0000256" key="12">
    <source>
        <dbReference type="ARBA" id="ARBA00022840"/>
    </source>
</evidence>
<evidence type="ECO:0000313" key="17">
    <source>
        <dbReference type="EMBL" id="HEG92480.1"/>
    </source>
</evidence>
<dbReference type="GO" id="GO:0005524">
    <property type="term" value="F:ATP binding"/>
    <property type="evidence" value="ECO:0007669"/>
    <property type="project" value="UniProtKB-KW"/>
</dbReference>
<evidence type="ECO:0000259" key="16">
    <source>
        <dbReference type="Pfam" id="PF01502"/>
    </source>
</evidence>
<keyword evidence="8 15" id="KW-0963">Cytoplasm</keyword>
<keyword evidence="11 15" id="KW-0378">Hydrolase</keyword>
<comment type="subcellular location">
    <subcellularLocation>
        <location evidence="3 15">Cytoplasm</location>
    </subcellularLocation>
</comment>
<dbReference type="PANTHER" id="PTHR42945">
    <property type="entry name" value="HISTIDINE BIOSYNTHESIS BIFUNCTIONAL PROTEIN"/>
    <property type="match status" value="1"/>
</dbReference>
<dbReference type="InterPro" id="IPR021130">
    <property type="entry name" value="PRib-ATP_PPHydrolase-like"/>
</dbReference>
<reference evidence="17" key="1">
    <citation type="journal article" date="2020" name="mSystems">
        <title>Genome- and Community-Level Interaction Insights into Carbon Utilization and Element Cycling Functions of Hydrothermarchaeota in Hydrothermal Sediment.</title>
        <authorList>
            <person name="Zhou Z."/>
            <person name="Liu Y."/>
            <person name="Xu W."/>
            <person name="Pan J."/>
            <person name="Luo Z.H."/>
            <person name="Li M."/>
        </authorList>
    </citation>
    <scope>NUCLEOTIDE SEQUENCE [LARGE SCALE GENOMIC DNA]</scope>
    <source>
        <strain evidence="17">SpSt-210</strain>
    </source>
</reference>
<protein>
    <recommendedName>
        <fullName evidence="15">Histidine biosynthesis bifunctional protein HisIE</fullName>
    </recommendedName>
    <domain>
        <recommendedName>
            <fullName evidence="15">Phosphoribosyl-AMP cyclohydrolase</fullName>
            <shortName evidence="15">PRA-CH</shortName>
            <ecNumber evidence="15">3.5.4.19</ecNumber>
        </recommendedName>
    </domain>
    <domain>
        <recommendedName>
            <fullName evidence="15">Phosphoribosyl-ATP pyrophosphatase</fullName>
            <shortName evidence="15">PRA-PH</shortName>
            <ecNumber evidence="15">3.6.1.31</ecNumber>
        </recommendedName>
    </domain>
</protein>
<evidence type="ECO:0000256" key="3">
    <source>
        <dbReference type="ARBA" id="ARBA00004496"/>
    </source>
</evidence>
<proteinExistence type="inferred from homology"/>
<evidence type="ECO:0000256" key="10">
    <source>
        <dbReference type="ARBA" id="ARBA00022741"/>
    </source>
</evidence>
<dbReference type="InterPro" id="IPR002496">
    <property type="entry name" value="PRib_AMP_CycHydrolase_dom"/>
</dbReference>
<feature type="region of interest" description="Phosphoribosyl-ATP pyrophosphohydrolase" evidence="15">
    <location>
        <begin position="125"/>
        <end position="224"/>
    </location>
</feature>
<dbReference type="HAMAP" id="MF_01019">
    <property type="entry name" value="HisIE"/>
    <property type="match status" value="1"/>
</dbReference>
<keyword evidence="12 15" id="KW-0067">ATP-binding</keyword>
<dbReference type="InterPro" id="IPR023019">
    <property type="entry name" value="His_synth_HisIE"/>
</dbReference>
<dbReference type="InterPro" id="IPR038019">
    <property type="entry name" value="PRib_AMP_CycHydrolase_sf"/>
</dbReference>
<dbReference type="Pfam" id="PF01502">
    <property type="entry name" value="PRA-CH"/>
    <property type="match status" value="1"/>
</dbReference>
<dbReference type="HAMAP" id="MF_01020">
    <property type="entry name" value="HisE"/>
    <property type="match status" value="1"/>
</dbReference>
<comment type="catalytic activity">
    <reaction evidence="2 15">
        <text>1-(5-phospho-beta-D-ribosyl)-ATP + H2O = 1-(5-phospho-beta-D-ribosyl)-5'-AMP + diphosphate + H(+)</text>
        <dbReference type="Rhea" id="RHEA:22828"/>
        <dbReference type="ChEBI" id="CHEBI:15377"/>
        <dbReference type="ChEBI" id="CHEBI:15378"/>
        <dbReference type="ChEBI" id="CHEBI:33019"/>
        <dbReference type="ChEBI" id="CHEBI:59457"/>
        <dbReference type="ChEBI" id="CHEBI:73183"/>
        <dbReference type="EC" id="3.6.1.31"/>
    </reaction>
</comment>
<feature type="region of interest" description="Phosphoribosyl-AMP cyclohydrolase" evidence="15">
    <location>
        <begin position="1"/>
        <end position="124"/>
    </location>
</feature>
<dbReference type="GO" id="GO:0004635">
    <property type="term" value="F:phosphoribosyl-AMP cyclohydrolase activity"/>
    <property type="evidence" value="ECO:0007669"/>
    <property type="project" value="UniProtKB-UniRule"/>
</dbReference>
<accession>A0A831TI87</accession>
<dbReference type="GO" id="GO:0005737">
    <property type="term" value="C:cytoplasm"/>
    <property type="evidence" value="ECO:0007669"/>
    <property type="project" value="UniProtKB-SubCell"/>
</dbReference>
<evidence type="ECO:0000256" key="5">
    <source>
        <dbReference type="ARBA" id="ARBA00005204"/>
    </source>
</evidence>
<keyword evidence="9 15" id="KW-0028">Amino-acid biosynthesis</keyword>
<evidence type="ECO:0000256" key="9">
    <source>
        <dbReference type="ARBA" id="ARBA00022605"/>
    </source>
</evidence>
<keyword evidence="13 15" id="KW-0368">Histidine biosynthesis</keyword>
<dbReference type="EC" id="3.6.1.31" evidence="15"/>
<evidence type="ECO:0000256" key="11">
    <source>
        <dbReference type="ARBA" id="ARBA00022801"/>
    </source>
</evidence>
<evidence type="ECO:0000256" key="1">
    <source>
        <dbReference type="ARBA" id="ARBA00000024"/>
    </source>
</evidence>
<dbReference type="PANTHER" id="PTHR42945:SF9">
    <property type="entry name" value="HISTIDINE BIOSYNTHESIS BIFUNCTIONAL PROTEIN HISIE"/>
    <property type="match status" value="1"/>
</dbReference>
<comment type="pathway">
    <text evidence="4 15">Amino-acid biosynthesis; L-histidine biosynthesis; L-histidine from 5-phospho-alpha-D-ribose 1-diphosphate: step 3/9.</text>
</comment>
<comment type="caution">
    <text evidence="17">The sequence shown here is derived from an EMBL/GenBank/DDBJ whole genome shotgun (WGS) entry which is preliminary data.</text>
</comment>
<dbReference type="HAMAP" id="MF_01021">
    <property type="entry name" value="HisI"/>
    <property type="match status" value="1"/>
</dbReference>
<dbReference type="NCBIfam" id="NF000768">
    <property type="entry name" value="PRK00051.1"/>
    <property type="match status" value="1"/>
</dbReference>
<dbReference type="Gene3D" id="3.10.20.810">
    <property type="entry name" value="Phosphoribosyl-AMP cyclohydrolase"/>
    <property type="match status" value="1"/>
</dbReference>
<keyword evidence="14 15" id="KW-0511">Multifunctional enzyme</keyword>
<dbReference type="SUPFAM" id="SSF101386">
    <property type="entry name" value="all-alpha NTP pyrophosphatases"/>
    <property type="match status" value="1"/>
</dbReference>
<dbReference type="InterPro" id="IPR026660">
    <property type="entry name" value="PRA-CH"/>
</dbReference>
<comment type="pathway">
    <text evidence="5 15">Amino-acid biosynthesis; L-histidine biosynthesis; L-histidine from 5-phospho-alpha-D-ribose 1-diphosphate: step 2/9.</text>
</comment>
<evidence type="ECO:0000256" key="14">
    <source>
        <dbReference type="ARBA" id="ARBA00023268"/>
    </source>
</evidence>
<gene>
    <name evidence="15" type="primary">hisI</name>
    <name evidence="15" type="synonym">hisIE</name>
    <name evidence="17" type="ORF">ENP34_13750</name>
</gene>
<dbReference type="InterPro" id="IPR008179">
    <property type="entry name" value="HisE"/>
</dbReference>
<evidence type="ECO:0000256" key="6">
    <source>
        <dbReference type="ARBA" id="ARBA00007731"/>
    </source>
</evidence>
<dbReference type="Gene3D" id="1.10.287.1080">
    <property type="entry name" value="MazG-like"/>
    <property type="match status" value="1"/>
</dbReference>
<dbReference type="EC" id="3.5.4.19" evidence="15"/>
<dbReference type="AlphaFoldDB" id="A0A831TI87"/>
<dbReference type="UniPathway" id="UPA00031">
    <property type="reaction ID" value="UER00007"/>
</dbReference>
<evidence type="ECO:0000256" key="2">
    <source>
        <dbReference type="ARBA" id="ARBA00001460"/>
    </source>
</evidence>
<evidence type="ECO:0000256" key="13">
    <source>
        <dbReference type="ARBA" id="ARBA00023102"/>
    </source>
</evidence>
<dbReference type="CDD" id="cd11534">
    <property type="entry name" value="NTP-PPase_HisIE_like"/>
    <property type="match status" value="1"/>
</dbReference>
<evidence type="ECO:0000256" key="15">
    <source>
        <dbReference type="HAMAP-Rule" id="MF_01019"/>
    </source>
</evidence>
<dbReference type="Pfam" id="PF01503">
    <property type="entry name" value="PRA-PH"/>
    <property type="match status" value="1"/>
</dbReference>
<dbReference type="FunFam" id="3.10.20.810:FF:000001">
    <property type="entry name" value="Histidine biosynthesis bifunctional protein HisIE"/>
    <property type="match status" value="1"/>
</dbReference>
<dbReference type="SUPFAM" id="SSF141734">
    <property type="entry name" value="HisI-like"/>
    <property type="match status" value="1"/>
</dbReference>
<feature type="domain" description="Phosphoribosyl-AMP cyclohydrolase" evidence="16">
    <location>
        <begin position="34"/>
        <end position="106"/>
    </location>
</feature>